<evidence type="ECO:0000313" key="5">
    <source>
        <dbReference type="Proteomes" id="UP001498421"/>
    </source>
</evidence>
<dbReference type="Pfam" id="PF13193">
    <property type="entry name" value="AMP-binding_C"/>
    <property type="match status" value="1"/>
</dbReference>
<sequence>MPIQSRWTTPVPEVALQKWLFGSCFDPLPNYPTFIDADRPDSRILTFSDFRLWSKKIGLGLRNAGLQIGDRVLLLSGNHILFPSVFVGVLMAGGIFTGASPAFTPRELAYQLRDSEAAVLVVAPDLVNTAIEAAKLAGLPLNQIFIFDGAAETPGESQQGVRNWTDLVAGDAEALAFDWIEPNDPRSTTCCLNYSSGTTGPPKGVEITHYGYVANGEVGLLQRRLAMETSGETDDRSLCFLPLYHAASQTTFTVNFPKMGIPTYVMPTFNFQRMLQHIQSFKITQLVAAPPIINALATSPLSSKYDLSTVTRVGCGTAPLAPNMAKEVERLWPCGEVFVRQAWGMTEITCIGSIIDPSEPSRTDSVGEVAPNATIRLMDGDEEILEPNTRGELWFTGPTLMKGYWRNEKATQETIIEDSGTRWLKTGDIAYVDSYRPGGKIHLVDRIKELIKVKGFQVAPAELEALLLERDDVIDAGVVGVQTNGEEVPRAYVVKAPGFKTSDMEITQWMEARTAKYKWLTGGVVFVDSIPRVPSGKILRRVLRERAQAETGVRHVRAAKLA</sequence>
<dbReference type="Proteomes" id="UP001498421">
    <property type="component" value="Unassembled WGS sequence"/>
</dbReference>
<dbReference type="Gene3D" id="2.30.38.10">
    <property type="entry name" value="Luciferase, Domain 3"/>
    <property type="match status" value="1"/>
</dbReference>
<comment type="caution">
    <text evidence="4">The sequence shown here is derived from an EMBL/GenBank/DDBJ whole genome shotgun (WGS) entry which is preliminary data.</text>
</comment>
<dbReference type="InterPro" id="IPR025110">
    <property type="entry name" value="AMP-bd_C"/>
</dbReference>
<evidence type="ECO:0000259" key="3">
    <source>
        <dbReference type="Pfam" id="PF13193"/>
    </source>
</evidence>
<gene>
    <name evidence="4" type="ORF">QQZ08_005909</name>
</gene>
<keyword evidence="5" id="KW-1185">Reference proteome</keyword>
<accession>A0ABR1I314</accession>
<dbReference type="PANTHER" id="PTHR24096">
    <property type="entry name" value="LONG-CHAIN-FATTY-ACID--COA LIGASE"/>
    <property type="match status" value="1"/>
</dbReference>
<dbReference type="PROSITE" id="PS00455">
    <property type="entry name" value="AMP_BINDING"/>
    <property type="match status" value="1"/>
</dbReference>
<feature type="domain" description="AMP-dependent synthetase/ligase" evidence="2">
    <location>
        <begin position="29"/>
        <end position="405"/>
    </location>
</feature>
<keyword evidence="1" id="KW-0472">Membrane</keyword>
<evidence type="ECO:0008006" key="6">
    <source>
        <dbReference type="Google" id="ProtNLM"/>
    </source>
</evidence>
<keyword evidence="1" id="KW-1133">Transmembrane helix</keyword>
<dbReference type="Gene3D" id="3.40.50.980">
    <property type="match status" value="2"/>
</dbReference>
<feature type="domain" description="AMP-binding enzyme C-terminal" evidence="3">
    <location>
        <begin position="462"/>
        <end position="537"/>
    </location>
</feature>
<dbReference type="PANTHER" id="PTHR24096:SF424">
    <property type="entry name" value="ACETYL-COA SYNTHETASE-LIKE PROTEIN-RELATED"/>
    <property type="match status" value="1"/>
</dbReference>
<evidence type="ECO:0000256" key="1">
    <source>
        <dbReference type="SAM" id="Phobius"/>
    </source>
</evidence>
<proteinExistence type="predicted"/>
<name>A0ABR1I314_9HYPO</name>
<dbReference type="Pfam" id="PF00501">
    <property type="entry name" value="AMP-binding"/>
    <property type="match status" value="1"/>
</dbReference>
<dbReference type="CDD" id="cd05911">
    <property type="entry name" value="Firefly_Luc_like"/>
    <property type="match status" value="1"/>
</dbReference>
<dbReference type="InterPro" id="IPR020845">
    <property type="entry name" value="AMP-binding_CS"/>
</dbReference>
<keyword evidence="1" id="KW-0812">Transmembrane</keyword>
<dbReference type="EMBL" id="JAZAVK010000051">
    <property type="protein sequence ID" value="KAK7427634.1"/>
    <property type="molecule type" value="Genomic_DNA"/>
</dbReference>
<reference evidence="4 5" key="1">
    <citation type="journal article" date="2025" name="Microbiol. Resour. Announc.">
        <title>Draft genome sequences for Neonectria magnoliae and Neonectria punicea, canker pathogens of Liriodendron tulipifera and Acer saccharum in West Virginia.</title>
        <authorList>
            <person name="Petronek H.M."/>
            <person name="Kasson M.T."/>
            <person name="Metheny A.M."/>
            <person name="Stauder C.M."/>
            <person name="Lovett B."/>
            <person name="Lynch S.C."/>
            <person name="Garnas J.R."/>
            <person name="Kasson L.R."/>
            <person name="Stajich J.E."/>
        </authorList>
    </citation>
    <scope>NUCLEOTIDE SEQUENCE [LARGE SCALE GENOMIC DNA]</scope>
    <source>
        <strain evidence="4 5">NRRL 64651</strain>
    </source>
</reference>
<feature type="transmembrane region" description="Helical" evidence="1">
    <location>
        <begin position="80"/>
        <end position="103"/>
    </location>
</feature>
<evidence type="ECO:0000259" key="2">
    <source>
        <dbReference type="Pfam" id="PF00501"/>
    </source>
</evidence>
<dbReference type="InterPro" id="IPR045851">
    <property type="entry name" value="AMP-bd_C_sf"/>
</dbReference>
<dbReference type="SUPFAM" id="SSF56801">
    <property type="entry name" value="Acetyl-CoA synthetase-like"/>
    <property type="match status" value="1"/>
</dbReference>
<evidence type="ECO:0000313" key="4">
    <source>
        <dbReference type="EMBL" id="KAK7427634.1"/>
    </source>
</evidence>
<dbReference type="InterPro" id="IPR000873">
    <property type="entry name" value="AMP-dep_synth/lig_dom"/>
</dbReference>
<dbReference type="Gene3D" id="3.30.300.30">
    <property type="match status" value="1"/>
</dbReference>
<organism evidence="4 5">
    <name type="scientific">Neonectria magnoliae</name>
    <dbReference type="NCBI Taxonomy" id="2732573"/>
    <lineage>
        <taxon>Eukaryota</taxon>
        <taxon>Fungi</taxon>
        <taxon>Dikarya</taxon>
        <taxon>Ascomycota</taxon>
        <taxon>Pezizomycotina</taxon>
        <taxon>Sordariomycetes</taxon>
        <taxon>Hypocreomycetidae</taxon>
        <taxon>Hypocreales</taxon>
        <taxon>Nectriaceae</taxon>
        <taxon>Neonectria</taxon>
    </lineage>
</organism>
<protein>
    <recommendedName>
        <fullName evidence="6">4-coumarate--CoA ligase</fullName>
    </recommendedName>
</protein>